<dbReference type="EMBL" id="KV448134">
    <property type="protein sequence ID" value="OAX43695.1"/>
    <property type="molecule type" value="Genomic_DNA"/>
</dbReference>
<dbReference type="SUPFAM" id="SSF53335">
    <property type="entry name" value="S-adenosyl-L-methionine-dependent methyltransferases"/>
    <property type="match status" value="1"/>
</dbReference>
<keyword evidence="3" id="KW-0949">S-adenosyl-L-methionine</keyword>
<dbReference type="CDD" id="cd02440">
    <property type="entry name" value="AdoMet_MTases"/>
    <property type="match status" value="1"/>
</dbReference>
<dbReference type="InParanoid" id="A0A1B7NFT0"/>
<evidence type="ECO:0000256" key="3">
    <source>
        <dbReference type="ARBA" id="ARBA00022691"/>
    </source>
</evidence>
<dbReference type="InterPro" id="IPR029063">
    <property type="entry name" value="SAM-dependent_MTases_sf"/>
</dbReference>
<dbReference type="PANTHER" id="PTHR43712:SF2">
    <property type="entry name" value="O-METHYLTRANSFERASE CICE"/>
    <property type="match status" value="1"/>
</dbReference>
<dbReference type="PROSITE" id="PS51683">
    <property type="entry name" value="SAM_OMT_II"/>
    <property type="match status" value="1"/>
</dbReference>
<evidence type="ECO:0000313" key="6">
    <source>
        <dbReference type="Proteomes" id="UP000092154"/>
    </source>
</evidence>
<keyword evidence="2 5" id="KW-0808">Transferase</keyword>
<sequence>MANKAKLEALLTLINTSARDAITLYEQHGGNVPSMDQVESHPLDDAVDQVALKTAIRTLEGAFAQLSTTLAPPAHSAINLVQVYDYACMRVAVRENITNILVNYPKGIHVNDLSKIINIEPKKLARVMRLLATRGCYNEVDMDVFANNRLSMILHNENPVRHMVNLHVESCAKGAAVFYDTLKDPRTAYSYEPTHAPFMYANNKEGIQGEFFDFMRQDDERRESYHKSMRGLNGIMGSLAVLTHFPFEKYSTVVDVGGGIGAFSLPLAKTHKNVKITIHDLPEALVQARSIWAKDCPEAVAENRVEFEALNFFEQVPAKGKDIYYLRNIIHDWPDHESALILRNVRQALGPNSRVLIHDYVVRQLSRKQAEVESSTLGAVVAPEPLLPNFGVGNMRMYQQDMSMLLLHNAKERTLQESLALSTAAGLKLEKVWDLAEACVLEFSAA</sequence>
<evidence type="ECO:0000259" key="4">
    <source>
        <dbReference type="Pfam" id="PF00891"/>
    </source>
</evidence>
<dbReference type="GO" id="GO:0008171">
    <property type="term" value="F:O-methyltransferase activity"/>
    <property type="evidence" value="ECO:0007669"/>
    <property type="project" value="InterPro"/>
</dbReference>
<evidence type="ECO:0000256" key="1">
    <source>
        <dbReference type="ARBA" id="ARBA00022603"/>
    </source>
</evidence>
<reference evidence="5 6" key="1">
    <citation type="submission" date="2016-06" db="EMBL/GenBank/DDBJ databases">
        <title>Comparative genomics of the ectomycorrhizal sister species Rhizopogon vinicolor and Rhizopogon vesiculosus (Basidiomycota: Boletales) reveals a divergence of the mating type B locus.</title>
        <authorList>
            <consortium name="DOE Joint Genome Institute"/>
            <person name="Mujic A.B."/>
            <person name="Kuo A."/>
            <person name="Tritt A."/>
            <person name="Lipzen A."/>
            <person name="Chen C."/>
            <person name="Johnson J."/>
            <person name="Sharma A."/>
            <person name="Barry K."/>
            <person name="Grigoriev I.V."/>
            <person name="Spatafora J.W."/>
        </authorList>
    </citation>
    <scope>NUCLEOTIDE SEQUENCE [LARGE SCALE GENOMIC DNA]</scope>
    <source>
        <strain evidence="5 6">AM-OR11-026</strain>
    </source>
</reference>
<organism evidence="5 6">
    <name type="scientific">Rhizopogon vinicolor AM-OR11-026</name>
    <dbReference type="NCBI Taxonomy" id="1314800"/>
    <lineage>
        <taxon>Eukaryota</taxon>
        <taxon>Fungi</taxon>
        <taxon>Dikarya</taxon>
        <taxon>Basidiomycota</taxon>
        <taxon>Agaricomycotina</taxon>
        <taxon>Agaricomycetes</taxon>
        <taxon>Agaricomycetidae</taxon>
        <taxon>Boletales</taxon>
        <taxon>Suillineae</taxon>
        <taxon>Rhizopogonaceae</taxon>
        <taxon>Rhizopogon</taxon>
    </lineage>
</organism>
<dbReference type="PANTHER" id="PTHR43712">
    <property type="entry name" value="PUTATIVE (AFU_ORTHOLOGUE AFUA_4G14580)-RELATED"/>
    <property type="match status" value="1"/>
</dbReference>
<dbReference type="OrthoDB" id="2410195at2759"/>
<evidence type="ECO:0000256" key="2">
    <source>
        <dbReference type="ARBA" id="ARBA00022679"/>
    </source>
</evidence>
<dbReference type="Proteomes" id="UP000092154">
    <property type="component" value="Unassembled WGS sequence"/>
</dbReference>
<keyword evidence="6" id="KW-1185">Reference proteome</keyword>
<dbReference type="Gene3D" id="1.10.10.10">
    <property type="entry name" value="Winged helix-like DNA-binding domain superfamily/Winged helix DNA-binding domain"/>
    <property type="match status" value="1"/>
</dbReference>
<dbReference type="SUPFAM" id="SSF46785">
    <property type="entry name" value="Winged helix' DNA-binding domain"/>
    <property type="match status" value="1"/>
</dbReference>
<accession>A0A1B7NFT0</accession>
<dbReference type="STRING" id="1314800.A0A1B7NFT0"/>
<protein>
    <submittedName>
        <fullName evidence="5">S-adenosyl-L-methionine-dependent methyltransferase</fullName>
    </submittedName>
</protein>
<dbReference type="GO" id="GO:0032259">
    <property type="term" value="P:methylation"/>
    <property type="evidence" value="ECO:0007669"/>
    <property type="project" value="UniProtKB-KW"/>
</dbReference>
<name>A0A1B7NFT0_9AGAM</name>
<dbReference type="InterPro" id="IPR036388">
    <property type="entry name" value="WH-like_DNA-bd_sf"/>
</dbReference>
<proteinExistence type="predicted"/>
<dbReference type="AlphaFoldDB" id="A0A1B7NFT0"/>
<dbReference type="InterPro" id="IPR016461">
    <property type="entry name" value="COMT-like"/>
</dbReference>
<evidence type="ECO:0000313" key="5">
    <source>
        <dbReference type="EMBL" id="OAX43695.1"/>
    </source>
</evidence>
<keyword evidence="1 5" id="KW-0489">Methyltransferase</keyword>
<feature type="domain" description="O-methyltransferase C-terminal" evidence="4">
    <location>
        <begin position="206"/>
        <end position="426"/>
    </location>
</feature>
<dbReference type="InterPro" id="IPR001077">
    <property type="entry name" value="COMT_C"/>
</dbReference>
<gene>
    <name evidence="5" type="ORF">K503DRAFT_796125</name>
</gene>
<dbReference type="Gene3D" id="3.40.50.150">
    <property type="entry name" value="Vaccinia Virus protein VP39"/>
    <property type="match status" value="1"/>
</dbReference>
<dbReference type="InterPro" id="IPR036390">
    <property type="entry name" value="WH_DNA-bd_sf"/>
</dbReference>
<dbReference type="Pfam" id="PF00891">
    <property type="entry name" value="Methyltransf_2"/>
    <property type="match status" value="1"/>
</dbReference>